<organism evidence="2 3">
    <name type="scientific">Devosia crocina</name>
    <dbReference type="NCBI Taxonomy" id="429728"/>
    <lineage>
        <taxon>Bacteria</taxon>
        <taxon>Pseudomonadati</taxon>
        <taxon>Pseudomonadota</taxon>
        <taxon>Alphaproteobacteria</taxon>
        <taxon>Hyphomicrobiales</taxon>
        <taxon>Devosiaceae</taxon>
        <taxon>Devosia</taxon>
    </lineage>
</organism>
<reference evidence="2 3" key="1">
    <citation type="submission" date="2016-10" db="EMBL/GenBank/DDBJ databases">
        <authorList>
            <person name="de Groot N.N."/>
        </authorList>
    </citation>
    <scope>NUCLEOTIDE SEQUENCE [LARGE SCALE GENOMIC DNA]</scope>
    <source>
        <strain evidence="2 3">IPL20</strain>
    </source>
</reference>
<keyword evidence="3" id="KW-1185">Reference proteome</keyword>
<feature type="region of interest" description="Disordered" evidence="1">
    <location>
        <begin position="208"/>
        <end position="227"/>
    </location>
</feature>
<gene>
    <name evidence="2" type="ORF">SAMN05216456_1901</name>
</gene>
<evidence type="ECO:0000256" key="1">
    <source>
        <dbReference type="SAM" id="MobiDB-lite"/>
    </source>
</evidence>
<dbReference type="STRING" id="429728.SAMN05216456_1901"/>
<name>A0A1I7NEN7_9HYPH</name>
<proteinExistence type="predicted"/>
<dbReference type="AlphaFoldDB" id="A0A1I7NEN7"/>
<evidence type="ECO:0000313" key="3">
    <source>
        <dbReference type="Proteomes" id="UP000199074"/>
    </source>
</evidence>
<accession>A0A1I7NEN7</accession>
<dbReference type="EMBL" id="FPCK01000001">
    <property type="protein sequence ID" value="SFV33147.1"/>
    <property type="molecule type" value="Genomic_DNA"/>
</dbReference>
<dbReference type="OrthoDB" id="7770859at2"/>
<dbReference type="RefSeq" id="WP_092423591.1">
    <property type="nucleotide sequence ID" value="NZ_FPCK01000001.1"/>
</dbReference>
<evidence type="ECO:0000313" key="2">
    <source>
        <dbReference type="EMBL" id="SFV33147.1"/>
    </source>
</evidence>
<dbReference type="Proteomes" id="UP000199074">
    <property type="component" value="Unassembled WGS sequence"/>
</dbReference>
<sequence>MKSYSPNTVAALAARRLLPRDFLTLTARDRATGAPVTVGFWSDLANISAPVINPETRGSETRAFYGAGSLIQIGDIPAIVGVSVETVAVTMSQLHDQVEAAVRLYDCKQARVEIHTGLLDPETRQLVDAAEPVFVGFVDRVEIRTPTENEAGGAVLTCTSGTQELLRFNPATRSHEDQQVRAPGDSFFRDAAVCGDWDHYWGAVGDNTAGASKRGTVNDNEGRGGRG</sequence>
<protein>
    <submittedName>
        <fullName evidence="2">Uncharacterized protein</fullName>
    </submittedName>
</protein>